<evidence type="ECO:0000313" key="3">
    <source>
        <dbReference type="EMBL" id="HGH61507.1"/>
    </source>
</evidence>
<dbReference type="GO" id="GO:0005829">
    <property type="term" value="C:cytosol"/>
    <property type="evidence" value="ECO:0007669"/>
    <property type="project" value="TreeGrafter"/>
</dbReference>
<dbReference type="InterPro" id="IPR002201">
    <property type="entry name" value="Glyco_trans_9"/>
</dbReference>
<dbReference type="GO" id="GO:0008713">
    <property type="term" value="F:ADP-heptose-lipopolysaccharide heptosyltransferase activity"/>
    <property type="evidence" value="ECO:0007669"/>
    <property type="project" value="TreeGrafter"/>
</dbReference>
<evidence type="ECO:0000256" key="2">
    <source>
        <dbReference type="ARBA" id="ARBA00022679"/>
    </source>
</evidence>
<evidence type="ECO:0008006" key="4">
    <source>
        <dbReference type="Google" id="ProtNLM"/>
    </source>
</evidence>
<comment type="caution">
    <text evidence="3">The sequence shown here is derived from an EMBL/GenBank/DDBJ whole genome shotgun (WGS) entry which is preliminary data.</text>
</comment>
<reference evidence="3" key="1">
    <citation type="journal article" date="2020" name="mSystems">
        <title>Genome- and Community-Level Interaction Insights into Carbon Utilization and Element Cycling Functions of Hydrothermarchaeota in Hydrothermal Sediment.</title>
        <authorList>
            <person name="Zhou Z."/>
            <person name="Liu Y."/>
            <person name="Xu W."/>
            <person name="Pan J."/>
            <person name="Luo Z.H."/>
            <person name="Li M."/>
        </authorList>
    </citation>
    <scope>NUCLEOTIDE SEQUENCE [LARGE SCALE GENOMIC DNA]</scope>
    <source>
        <strain evidence="3">SpSt-769</strain>
    </source>
</reference>
<dbReference type="EMBL" id="DTGT01000299">
    <property type="protein sequence ID" value="HGH61507.1"/>
    <property type="molecule type" value="Genomic_DNA"/>
</dbReference>
<protein>
    <recommendedName>
        <fullName evidence="4">ADP-heptose:LPS heptosyltransferase</fullName>
    </recommendedName>
</protein>
<dbReference type="SUPFAM" id="SSF53756">
    <property type="entry name" value="UDP-Glycosyltransferase/glycogen phosphorylase"/>
    <property type="match status" value="1"/>
</dbReference>
<dbReference type="PANTHER" id="PTHR30160">
    <property type="entry name" value="TETRAACYLDISACCHARIDE 4'-KINASE-RELATED"/>
    <property type="match status" value="1"/>
</dbReference>
<keyword evidence="1" id="KW-0328">Glycosyltransferase</keyword>
<dbReference type="Pfam" id="PF01075">
    <property type="entry name" value="Glyco_transf_9"/>
    <property type="match status" value="1"/>
</dbReference>
<dbReference type="InterPro" id="IPR051199">
    <property type="entry name" value="LPS_LOS_Heptosyltrfase"/>
</dbReference>
<keyword evidence="2" id="KW-0808">Transferase</keyword>
<dbReference type="PANTHER" id="PTHR30160:SF23">
    <property type="match status" value="1"/>
</dbReference>
<gene>
    <name evidence="3" type="ORF">ENV54_09440</name>
</gene>
<sequence>MKTLVVRPGALGDTILTLPLLHTIGAQDPSGALVFLGARAYLPLVPPHVQARPVDDASSLWLFTDPPHGHPRSEFAFDIAYVILHSPGVVAHNLIQSGVKKVKIVQPQERMDEHLVRSLHRLAGLPVPQPEPMLRFLAPKDRLAAVWLHPGSGGPKKCAPLSTFVSISRVLSRDYKLPCVITATDQDSFLVAQSEWRMLLEEPGNRLVMNRPIVELCRELGGAALFIGNDSGIAHMAANLGIKSLLFFCATDPQVWAPWVPSDQMRVVDCRQGLPDAEALRSILSDVLGGSSA</sequence>
<name>A0A7C4ASV1_9BACT</name>
<organism evidence="3">
    <name type="scientific">Desulfomonile tiedjei</name>
    <dbReference type="NCBI Taxonomy" id="2358"/>
    <lineage>
        <taxon>Bacteria</taxon>
        <taxon>Pseudomonadati</taxon>
        <taxon>Thermodesulfobacteriota</taxon>
        <taxon>Desulfomonilia</taxon>
        <taxon>Desulfomonilales</taxon>
        <taxon>Desulfomonilaceae</taxon>
        <taxon>Desulfomonile</taxon>
    </lineage>
</organism>
<dbReference type="AlphaFoldDB" id="A0A7C4ASV1"/>
<dbReference type="Gene3D" id="3.40.50.2000">
    <property type="entry name" value="Glycogen Phosphorylase B"/>
    <property type="match status" value="1"/>
</dbReference>
<evidence type="ECO:0000256" key="1">
    <source>
        <dbReference type="ARBA" id="ARBA00022676"/>
    </source>
</evidence>
<proteinExistence type="predicted"/>
<accession>A0A7C4ASV1</accession>
<dbReference type="GO" id="GO:0009244">
    <property type="term" value="P:lipopolysaccharide core region biosynthetic process"/>
    <property type="evidence" value="ECO:0007669"/>
    <property type="project" value="TreeGrafter"/>
</dbReference>